<evidence type="ECO:0000256" key="1">
    <source>
        <dbReference type="SAM" id="MobiDB-lite"/>
    </source>
</evidence>
<evidence type="ECO:0000313" key="2">
    <source>
        <dbReference type="EMBL" id="KAF7770475.1"/>
    </source>
</evidence>
<sequence>MAAPVPQQELPILEGLINIRNRLTALKKNRVEFIKASDVNALYRDVVKQVTQLNDVRDSNTTYNNRLDATLADVFNLLSLFYLTIGKTRDPPATYCQIASMRQILNHMNESAVYNEADLAPFHKRLQELRTIVQLEVESKKHTKPLTTLLERQLHECELIVQQLQDSLAVLSPELVPVHQKLVSIRRSLVSLAAKGSSPKSELKPLQEELRKIDATRVDGKFLGPGGIVPASQAICSSLLEECFEIAQEIKAQENSKRVSSSLKPIYDRLRDIRSELESLVLTHRWTLRETDLWAYSLSLQEIDRMRVDGKFVDSDGNKPSGQYVLLYLLRRCYGLIYRLLSSSEPVSEEMMPIANKLSTVKKCLNEVSKYGGPFSARDLYPYQLALHQIDSMRQDGRFVGVDGTIPEGQGIIMAHLNECHELVEMLKESMNEDETEEEETEMDEDDVGEDDDCENFSVHDVDEGLKISSGEHLEVNRPVRSASSSSD</sequence>
<dbReference type="AlphaFoldDB" id="A0A8H7C8J3"/>
<evidence type="ECO:0000313" key="3">
    <source>
        <dbReference type="Proteomes" id="UP000629468"/>
    </source>
</evidence>
<feature type="compositionally biased region" description="Acidic residues" evidence="1">
    <location>
        <begin position="432"/>
        <end position="455"/>
    </location>
</feature>
<dbReference type="GO" id="GO:0005737">
    <property type="term" value="C:cytoplasm"/>
    <property type="evidence" value="ECO:0007669"/>
    <property type="project" value="TreeGrafter"/>
</dbReference>
<dbReference type="Pfam" id="PF10303">
    <property type="entry name" value="DUF2408"/>
    <property type="match status" value="2"/>
</dbReference>
<feature type="compositionally biased region" description="Basic and acidic residues" evidence="1">
    <location>
        <begin position="458"/>
        <end position="478"/>
    </location>
</feature>
<organism evidence="2 3">
    <name type="scientific">Agaricus bisporus var. burnettii</name>
    <dbReference type="NCBI Taxonomy" id="192524"/>
    <lineage>
        <taxon>Eukaryota</taxon>
        <taxon>Fungi</taxon>
        <taxon>Dikarya</taxon>
        <taxon>Basidiomycota</taxon>
        <taxon>Agaricomycotina</taxon>
        <taxon>Agaricomycetes</taxon>
        <taxon>Agaricomycetidae</taxon>
        <taxon>Agaricales</taxon>
        <taxon>Agaricineae</taxon>
        <taxon>Agaricaceae</taxon>
        <taxon>Agaricus</taxon>
    </lineage>
</organism>
<proteinExistence type="predicted"/>
<dbReference type="OMA" id="KQDRTTY"/>
<accession>A0A8H7C8J3</accession>
<name>A0A8H7C8J3_AGABI</name>
<comment type="caution">
    <text evidence="2">The sequence shown here is derived from an EMBL/GenBank/DDBJ whole genome shotgun (WGS) entry which is preliminary data.</text>
</comment>
<dbReference type="PANTHER" id="PTHR28086:SF1">
    <property type="entry name" value="CU(2+) SUPPRESSING AND BLEOMYCIN SENSITIVE PROTEIN 1"/>
    <property type="match status" value="1"/>
</dbReference>
<dbReference type="GO" id="GO:0005634">
    <property type="term" value="C:nucleus"/>
    <property type="evidence" value="ECO:0007669"/>
    <property type="project" value="TreeGrafter"/>
</dbReference>
<gene>
    <name evidence="2" type="ORF">Agabi119p4_6449</name>
</gene>
<reference evidence="2 3" key="1">
    <citation type="journal article" name="Sci. Rep.">
        <title>Telomere-to-telomere assembled and centromere annotated genomes of the two main subspecies of the button mushroom Agaricus bisporus reveal especially polymorphic chromosome ends.</title>
        <authorList>
            <person name="Sonnenberg A.S.M."/>
            <person name="Sedaghat-Telgerd N."/>
            <person name="Lavrijssen B."/>
            <person name="Ohm R.A."/>
            <person name="Hendrickx P.M."/>
            <person name="Scholtmeijer K."/>
            <person name="Baars J.J.P."/>
            <person name="van Peer A."/>
        </authorList>
    </citation>
    <scope>NUCLEOTIDE SEQUENCE [LARGE SCALE GENOMIC DNA]</scope>
    <source>
        <strain evidence="2 3">H119_p4</strain>
    </source>
</reference>
<dbReference type="EMBL" id="JABXXO010000009">
    <property type="protein sequence ID" value="KAF7770475.1"/>
    <property type="molecule type" value="Genomic_DNA"/>
</dbReference>
<dbReference type="PANTHER" id="PTHR28086">
    <property type="entry name" value="UPF0662 PROTEIN YPL260W"/>
    <property type="match status" value="1"/>
</dbReference>
<protein>
    <submittedName>
        <fullName evidence="2">Uncharacterized protein</fullName>
    </submittedName>
</protein>
<feature type="region of interest" description="Disordered" evidence="1">
    <location>
        <begin position="430"/>
        <end position="488"/>
    </location>
</feature>
<dbReference type="InterPro" id="IPR018810">
    <property type="entry name" value="UPF0662"/>
</dbReference>
<dbReference type="Proteomes" id="UP000629468">
    <property type="component" value="Unassembled WGS sequence"/>
</dbReference>